<sequence length="198" mass="21486">MPLALTAPLFTATAVLAQVSGPQLQIVTPSEGQTIYGNRVPILFSVQNFTIVEKPTTATAANNQGYILIWLDDKNAAPETATKVTADSFTYSDVAYGDHTLKAELVTANNKPLSPPQEVTVNFKNAAISSPTPAATEGFDKNTTLVILVVVALVIVAAWWYTREETEEEPEAKTSKPKPIKKTSKDKVGRAKKTRRKK</sequence>
<protein>
    <recommendedName>
        <fullName evidence="6">Bacterial Ig-like domain-containing protein</fullName>
    </recommendedName>
</protein>
<feature type="signal peptide" evidence="3">
    <location>
        <begin position="1"/>
        <end position="17"/>
    </location>
</feature>
<gene>
    <name evidence="4" type="ORF">UT84_C0003G0057</name>
</gene>
<keyword evidence="2" id="KW-1133">Transmembrane helix</keyword>
<evidence type="ECO:0000256" key="3">
    <source>
        <dbReference type="SAM" id="SignalP"/>
    </source>
</evidence>
<evidence type="ECO:0000256" key="1">
    <source>
        <dbReference type="SAM" id="MobiDB-lite"/>
    </source>
</evidence>
<dbReference type="AlphaFoldDB" id="A0A0G0ULE8"/>
<reference evidence="4 5" key="1">
    <citation type="journal article" date="2015" name="Nature">
        <title>rRNA introns, odd ribosomes, and small enigmatic genomes across a large radiation of phyla.</title>
        <authorList>
            <person name="Brown C.T."/>
            <person name="Hug L.A."/>
            <person name="Thomas B.C."/>
            <person name="Sharon I."/>
            <person name="Castelle C.J."/>
            <person name="Singh A."/>
            <person name="Wilkins M.J."/>
            <person name="Williams K.H."/>
            <person name="Banfield J.F."/>
        </authorList>
    </citation>
    <scope>NUCLEOTIDE SEQUENCE [LARGE SCALE GENOMIC DNA]</scope>
</reference>
<keyword evidence="2" id="KW-0472">Membrane</keyword>
<feature type="region of interest" description="Disordered" evidence="1">
    <location>
        <begin position="164"/>
        <end position="198"/>
    </location>
</feature>
<evidence type="ECO:0000256" key="2">
    <source>
        <dbReference type="SAM" id="Phobius"/>
    </source>
</evidence>
<proteinExistence type="predicted"/>
<keyword evidence="2" id="KW-0812">Transmembrane</keyword>
<comment type="caution">
    <text evidence="4">The sequence shown here is derived from an EMBL/GenBank/DDBJ whole genome shotgun (WGS) entry which is preliminary data.</text>
</comment>
<evidence type="ECO:0000313" key="4">
    <source>
        <dbReference type="EMBL" id="KKR51062.1"/>
    </source>
</evidence>
<keyword evidence="3" id="KW-0732">Signal</keyword>
<feature type="chain" id="PRO_5002534716" description="Bacterial Ig-like domain-containing protein" evidence="3">
    <location>
        <begin position="18"/>
        <end position="198"/>
    </location>
</feature>
<evidence type="ECO:0000313" key="5">
    <source>
        <dbReference type="Proteomes" id="UP000034531"/>
    </source>
</evidence>
<accession>A0A0G0ULE8</accession>
<organism evidence="4 5">
    <name type="scientific">Candidatus Curtissbacteria bacterium GW2011_GWA1_40_16</name>
    <dbReference type="NCBI Taxonomy" id="1618405"/>
    <lineage>
        <taxon>Bacteria</taxon>
        <taxon>Candidatus Curtissiibacteriota</taxon>
    </lineage>
</organism>
<dbReference type="Proteomes" id="UP000034531">
    <property type="component" value="Unassembled WGS sequence"/>
</dbReference>
<feature type="transmembrane region" description="Helical" evidence="2">
    <location>
        <begin position="143"/>
        <end position="161"/>
    </location>
</feature>
<dbReference type="EMBL" id="LBYI01000003">
    <property type="protein sequence ID" value="KKR51062.1"/>
    <property type="molecule type" value="Genomic_DNA"/>
</dbReference>
<name>A0A0G0ULE8_9BACT</name>
<evidence type="ECO:0008006" key="6">
    <source>
        <dbReference type="Google" id="ProtNLM"/>
    </source>
</evidence>